<accession>A0AAE0C894</accession>
<comment type="caution">
    <text evidence="1">The sequence shown here is derived from an EMBL/GenBank/DDBJ whole genome shotgun (WGS) entry which is preliminary data.</text>
</comment>
<protein>
    <submittedName>
        <fullName evidence="1">Uncharacterized protein</fullName>
    </submittedName>
</protein>
<gene>
    <name evidence="1" type="ORF">CYMTET_41265</name>
</gene>
<name>A0AAE0C894_9CHLO</name>
<reference evidence="1 2" key="1">
    <citation type="journal article" date="2015" name="Genome Biol. Evol.">
        <title>Comparative Genomics of a Bacterivorous Green Alga Reveals Evolutionary Causalities and Consequences of Phago-Mixotrophic Mode of Nutrition.</title>
        <authorList>
            <person name="Burns J.A."/>
            <person name="Paasch A."/>
            <person name="Narechania A."/>
            <person name="Kim E."/>
        </authorList>
    </citation>
    <scope>NUCLEOTIDE SEQUENCE [LARGE SCALE GENOMIC DNA]</scope>
    <source>
        <strain evidence="1 2">PLY_AMNH</strain>
    </source>
</reference>
<proteinExistence type="predicted"/>
<organism evidence="1 2">
    <name type="scientific">Cymbomonas tetramitiformis</name>
    <dbReference type="NCBI Taxonomy" id="36881"/>
    <lineage>
        <taxon>Eukaryota</taxon>
        <taxon>Viridiplantae</taxon>
        <taxon>Chlorophyta</taxon>
        <taxon>Pyramimonadophyceae</taxon>
        <taxon>Pyramimonadales</taxon>
        <taxon>Pyramimonadaceae</taxon>
        <taxon>Cymbomonas</taxon>
    </lineage>
</organism>
<sequence>MLRGDKHDSIIVTENNIDEEITVAYKPSLQPALNVRKFMLSEQKELVNTTMDGKTQLIAPSRNFGWDDIRSEFLARTKIFINHKYQGKSNSVERLKLIGIIDEANQATTVHDLENNIRSFVNSKWFKEIATPDGKYWLLIADNMLPTSDVTTTELAKQARHAVYFKFAPEWHLPYDGPIETITKDPFAGLPYHLLENIFARPGMSNAGGIGIPRVDQIVAEDCYNDKRILRFVQFDSRLSLFFKYDTQEKCVVGNIVTTYQALCDDLNRKWMGMKECIDTEGISAFVNRCDQLYTVSENTYGQNKLLQHAITTYVHHQALLGHTYPQFENANTDVDSIEKIEILGAILRSLYIVRGKIKDAISKLKDFEWRTRQNGKTNIIIQLEMNKLVNNDKLDAERAQIVLAMGTEDHKEVATLRLINNEQFNNKDFLVILTGLSQNHPKYLQLLDLAKLKMLSQSANYMHVKK</sequence>
<keyword evidence="2" id="KW-1185">Reference proteome</keyword>
<dbReference type="Proteomes" id="UP001190700">
    <property type="component" value="Unassembled WGS sequence"/>
</dbReference>
<dbReference type="EMBL" id="LGRX02027467">
    <property type="protein sequence ID" value="KAK3249320.1"/>
    <property type="molecule type" value="Genomic_DNA"/>
</dbReference>
<dbReference type="AlphaFoldDB" id="A0AAE0C894"/>
<evidence type="ECO:0000313" key="2">
    <source>
        <dbReference type="Proteomes" id="UP001190700"/>
    </source>
</evidence>
<evidence type="ECO:0000313" key="1">
    <source>
        <dbReference type="EMBL" id="KAK3249320.1"/>
    </source>
</evidence>